<feature type="transmembrane region" description="Helical" evidence="7">
    <location>
        <begin position="445"/>
        <end position="467"/>
    </location>
</feature>
<keyword evidence="4 7" id="KW-0812">Transmembrane</keyword>
<dbReference type="EMBL" id="JBHMAG010000029">
    <property type="protein sequence ID" value="MFB9756858.1"/>
    <property type="molecule type" value="Genomic_DNA"/>
</dbReference>
<evidence type="ECO:0000313" key="9">
    <source>
        <dbReference type="Proteomes" id="UP001589619"/>
    </source>
</evidence>
<accession>A0ABV5W8G3</accession>
<dbReference type="NCBIfam" id="NF007773">
    <property type="entry name" value="PRK10459.1"/>
    <property type="match status" value="1"/>
</dbReference>
<evidence type="ECO:0000313" key="8">
    <source>
        <dbReference type="EMBL" id="MFB9756858.1"/>
    </source>
</evidence>
<feature type="transmembrane region" description="Helical" evidence="7">
    <location>
        <begin position="169"/>
        <end position="192"/>
    </location>
</feature>
<dbReference type="PANTHER" id="PTHR30250">
    <property type="entry name" value="PST FAMILY PREDICTED COLANIC ACID TRANSPORTER"/>
    <property type="match status" value="1"/>
</dbReference>
<keyword evidence="5 7" id="KW-1133">Transmembrane helix</keyword>
<evidence type="ECO:0000256" key="4">
    <source>
        <dbReference type="ARBA" id="ARBA00022692"/>
    </source>
</evidence>
<dbReference type="CDD" id="cd13127">
    <property type="entry name" value="MATE_tuaB_like"/>
    <property type="match status" value="1"/>
</dbReference>
<gene>
    <name evidence="8" type="ORF">ACFFNY_35270</name>
</gene>
<evidence type="ECO:0000256" key="7">
    <source>
        <dbReference type="SAM" id="Phobius"/>
    </source>
</evidence>
<dbReference type="InterPro" id="IPR050833">
    <property type="entry name" value="Poly_Biosynth_Transport"/>
</dbReference>
<feature type="transmembrane region" description="Helical" evidence="7">
    <location>
        <begin position="79"/>
        <end position="103"/>
    </location>
</feature>
<feature type="transmembrane region" description="Helical" evidence="7">
    <location>
        <begin position="414"/>
        <end position="439"/>
    </location>
</feature>
<reference evidence="8 9" key="1">
    <citation type="submission" date="2024-09" db="EMBL/GenBank/DDBJ databases">
        <authorList>
            <person name="Sun Q."/>
            <person name="Mori K."/>
        </authorList>
    </citation>
    <scope>NUCLEOTIDE SEQUENCE [LARGE SCALE GENOMIC DNA]</scope>
    <source>
        <strain evidence="8 9">JCM 12520</strain>
    </source>
</reference>
<feature type="transmembrane region" description="Helical" evidence="7">
    <location>
        <begin position="292"/>
        <end position="312"/>
    </location>
</feature>
<dbReference type="PANTHER" id="PTHR30250:SF10">
    <property type="entry name" value="LIPOPOLYSACCHARIDE BIOSYNTHESIS PROTEIN WZXC"/>
    <property type="match status" value="1"/>
</dbReference>
<feature type="transmembrane region" description="Helical" evidence="7">
    <location>
        <begin position="362"/>
        <end position="381"/>
    </location>
</feature>
<protein>
    <submittedName>
        <fullName evidence="8">MOP flippase family protein</fullName>
    </submittedName>
</protein>
<evidence type="ECO:0000256" key="6">
    <source>
        <dbReference type="ARBA" id="ARBA00023136"/>
    </source>
</evidence>
<comment type="subcellular location">
    <subcellularLocation>
        <location evidence="1">Cell membrane</location>
        <topology evidence="1">Multi-pass membrane protein</topology>
    </subcellularLocation>
</comment>
<comment type="caution">
    <text evidence="8">The sequence shown here is derived from an EMBL/GenBank/DDBJ whole genome shotgun (WGS) entry which is preliminary data.</text>
</comment>
<evidence type="ECO:0000256" key="5">
    <source>
        <dbReference type="ARBA" id="ARBA00022989"/>
    </source>
</evidence>
<evidence type="ECO:0000256" key="2">
    <source>
        <dbReference type="ARBA" id="ARBA00007430"/>
    </source>
</evidence>
<feature type="transmembrane region" description="Helical" evidence="7">
    <location>
        <begin position="143"/>
        <end position="163"/>
    </location>
</feature>
<dbReference type="RefSeq" id="WP_344904491.1">
    <property type="nucleotide sequence ID" value="NZ_BAAAYO010000002.1"/>
</dbReference>
<sequence>MSIKRQVVRGVSWTASSMAITTIAQFAQLLILARLLPPSTLGLMAMLLVVLNFSQQYADLGVSNAIIHKQGQSRETLSSLYWINLIAGFALFLLILLGAPIIAAVFQEPHLTKPLYWTAINFVILPLGQQYRVLLQKEMRFKAIAITDCTAVALGTFVSILLAANGYEIYAIVWGYLIISTIKSVTFAYWGFKAQKPIFRLRFGHTKEYLRFGMYQLGERTVFFVNSNLDSLIIGRMLGAEALGYYMLAYNLAIVPILKINPVLTSVMFPAFSKMQGEDRKLKESYFKVIRYLSFVNFPLLLGMVAAAPYAVSLVFGNHWSSSVTLIQLLAFVGIMRVIGNPIGALLMAVGKVDMGFKWHMAMLVTAIPILATGAYTFGVVGVASGYILYQLIYVVTNYSYLLRGLFGSCLRSFIGSFAPALAFSTIMAASMVGAALLIESDKTSVIVVLQLLLGTIVYALISLVFVRKRLTGGKLHSERNLS</sequence>
<keyword evidence="6 7" id="KW-0472">Membrane</keyword>
<evidence type="ECO:0000256" key="1">
    <source>
        <dbReference type="ARBA" id="ARBA00004651"/>
    </source>
</evidence>
<feature type="transmembrane region" description="Helical" evidence="7">
    <location>
        <begin position="39"/>
        <end position="58"/>
    </location>
</feature>
<feature type="transmembrane region" description="Helical" evidence="7">
    <location>
        <begin position="12"/>
        <end position="33"/>
    </location>
</feature>
<feature type="transmembrane region" description="Helical" evidence="7">
    <location>
        <begin position="115"/>
        <end position="131"/>
    </location>
</feature>
<dbReference type="Pfam" id="PF13440">
    <property type="entry name" value="Polysacc_synt_3"/>
    <property type="match status" value="1"/>
</dbReference>
<comment type="similarity">
    <text evidence="2">Belongs to the polysaccharide synthase family.</text>
</comment>
<name>A0ABV5W8G3_9BACL</name>
<proteinExistence type="inferred from homology"/>
<keyword evidence="3" id="KW-1003">Cell membrane</keyword>
<feature type="transmembrane region" description="Helical" evidence="7">
    <location>
        <begin position="324"/>
        <end position="350"/>
    </location>
</feature>
<keyword evidence="9" id="KW-1185">Reference proteome</keyword>
<organism evidence="8 9">
    <name type="scientific">Paenibacillus hodogayensis</name>
    <dbReference type="NCBI Taxonomy" id="279208"/>
    <lineage>
        <taxon>Bacteria</taxon>
        <taxon>Bacillati</taxon>
        <taxon>Bacillota</taxon>
        <taxon>Bacilli</taxon>
        <taxon>Bacillales</taxon>
        <taxon>Paenibacillaceae</taxon>
        <taxon>Paenibacillus</taxon>
    </lineage>
</organism>
<evidence type="ECO:0000256" key="3">
    <source>
        <dbReference type="ARBA" id="ARBA00022475"/>
    </source>
</evidence>
<dbReference type="Proteomes" id="UP001589619">
    <property type="component" value="Unassembled WGS sequence"/>
</dbReference>
<feature type="transmembrane region" description="Helical" evidence="7">
    <location>
        <begin position="245"/>
        <end position="272"/>
    </location>
</feature>